<sequence>MTQIASPGGHDGVYAQPIRPRFFEIDSQGVMFNMWYLAYVDDAVTGFFEARGLPYERWPELGFDVHVVHAELDWKDGITVDDRPEILIGTARIGGKSFALDFAFRRDGTATCTGQVVYVAVARDGSGSIPLPAPLTEALGEPAPLR</sequence>
<dbReference type="InterPro" id="IPR029069">
    <property type="entry name" value="HotDog_dom_sf"/>
</dbReference>
<dbReference type="OrthoDB" id="9799036at2"/>
<accession>A0A3A4AWV0</accession>
<gene>
    <name evidence="1" type="ORF">D5H75_14950</name>
</gene>
<organism evidence="1 2">
    <name type="scientific">Bailinhaonella thermotolerans</name>
    <dbReference type="NCBI Taxonomy" id="1070861"/>
    <lineage>
        <taxon>Bacteria</taxon>
        <taxon>Bacillati</taxon>
        <taxon>Actinomycetota</taxon>
        <taxon>Actinomycetes</taxon>
        <taxon>Streptosporangiales</taxon>
        <taxon>Streptosporangiaceae</taxon>
        <taxon>Bailinhaonella</taxon>
    </lineage>
</organism>
<dbReference type="Proteomes" id="UP000265768">
    <property type="component" value="Unassembled WGS sequence"/>
</dbReference>
<evidence type="ECO:0000313" key="2">
    <source>
        <dbReference type="Proteomes" id="UP000265768"/>
    </source>
</evidence>
<name>A0A3A4AWV0_9ACTN</name>
<evidence type="ECO:0000313" key="1">
    <source>
        <dbReference type="EMBL" id="RJL32767.1"/>
    </source>
</evidence>
<protein>
    <submittedName>
        <fullName evidence="1">Acyl-CoA thioesterase</fullName>
    </submittedName>
</protein>
<dbReference type="RefSeq" id="WP_119927017.1">
    <property type="nucleotide sequence ID" value="NZ_QZEY01000004.1"/>
</dbReference>
<dbReference type="Gene3D" id="3.10.129.10">
    <property type="entry name" value="Hotdog Thioesterase"/>
    <property type="match status" value="1"/>
</dbReference>
<keyword evidence="2" id="KW-1185">Reference proteome</keyword>
<dbReference type="SUPFAM" id="SSF54637">
    <property type="entry name" value="Thioesterase/thiol ester dehydrase-isomerase"/>
    <property type="match status" value="1"/>
</dbReference>
<dbReference type="CDD" id="cd00586">
    <property type="entry name" value="4HBT"/>
    <property type="match status" value="1"/>
</dbReference>
<proteinExistence type="predicted"/>
<comment type="caution">
    <text evidence="1">The sequence shown here is derived from an EMBL/GenBank/DDBJ whole genome shotgun (WGS) entry which is preliminary data.</text>
</comment>
<dbReference type="AlphaFoldDB" id="A0A3A4AWV0"/>
<reference evidence="1 2" key="1">
    <citation type="submission" date="2018-09" db="EMBL/GenBank/DDBJ databases">
        <title>YIM 75507 draft genome.</title>
        <authorList>
            <person name="Tang S."/>
            <person name="Feng Y."/>
        </authorList>
    </citation>
    <scope>NUCLEOTIDE SEQUENCE [LARGE SCALE GENOMIC DNA]</scope>
    <source>
        <strain evidence="1 2">YIM 75507</strain>
    </source>
</reference>
<dbReference type="Pfam" id="PF13279">
    <property type="entry name" value="4HBT_2"/>
    <property type="match status" value="1"/>
</dbReference>
<dbReference type="EMBL" id="QZEY01000004">
    <property type="protein sequence ID" value="RJL32767.1"/>
    <property type="molecule type" value="Genomic_DNA"/>
</dbReference>